<dbReference type="Pfam" id="PF11744">
    <property type="entry name" value="ALMT"/>
    <property type="match status" value="1"/>
</dbReference>
<dbReference type="GO" id="GO:0034220">
    <property type="term" value="P:monoatomic ion transmembrane transport"/>
    <property type="evidence" value="ECO:0007669"/>
    <property type="project" value="UniProtKB-KW"/>
</dbReference>
<evidence type="ECO:0000313" key="10">
    <source>
        <dbReference type="EMBL" id="KAJ4955025.1"/>
    </source>
</evidence>
<feature type="transmembrane region" description="Helical" evidence="9">
    <location>
        <begin position="130"/>
        <end position="150"/>
    </location>
</feature>
<evidence type="ECO:0000256" key="8">
    <source>
        <dbReference type="ARBA" id="ARBA00023303"/>
    </source>
</evidence>
<keyword evidence="11" id="KW-1185">Reference proteome</keyword>
<evidence type="ECO:0000256" key="1">
    <source>
        <dbReference type="ARBA" id="ARBA00004141"/>
    </source>
</evidence>
<dbReference type="GO" id="GO:0015743">
    <property type="term" value="P:malate transport"/>
    <property type="evidence" value="ECO:0007669"/>
    <property type="project" value="InterPro"/>
</dbReference>
<feature type="transmembrane region" description="Helical" evidence="9">
    <location>
        <begin position="82"/>
        <end position="100"/>
    </location>
</feature>
<dbReference type="AlphaFoldDB" id="A0A9Q0JYA2"/>
<feature type="transmembrane region" description="Helical" evidence="9">
    <location>
        <begin position="162"/>
        <end position="181"/>
    </location>
</feature>
<dbReference type="GO" id="GO:0016020">
    <property type="term" value="C:membrane"/>
    <property type="evidence" value="ECO:0007669"/>
    <property type="project" value="UniProtKB-SubCell"/>
</dbReference>
<keyword evidence="6" id="KW-0406">Ion transport</keyword>
<feature type="transmembrane region" description="Helical" evidence="9">
    <location>
        <begin position="193"/>
        <end position="214"/>
    </location>
</feature>
<evidence type="ECO:0000256" key="2">
    <source>
        <dbReference type="ARBA" id="ARBA00007079"/>
    </source>
</evidence>
<sequence length="435" mass="47655">MLAMNSSTVVAITIQDGAAAPKKKNGIVSHLSSLLLHWLRELKSTHEHRQLIHSIKVGLALVLVSLLYLLDPLFEQVGDNAMWAIMTVVVVFELYAGATLGKGLNRGIGTIVGGALGCSAAILAQNFGKIGKASCIGVSVFIFGAAATYTRMVPRIKKRYDYGALIFILTFNLVVVSGVRADKVIELARDRLSTIGMGFAVCVSTSLLIFPVWASDELHSSTASKFSKLACSIEGGLEEYFKGIEEKEDNQSETSFNACKSVIHSKSTDESLVNFARWEPWHGKFGFKYPWNKYLQIGDSLSVLAASILSLKGCLQSHRQPTPVLTRQSIKKPCEAVVSLLACTLRELGDSIINMKRCSPAVLTEAKLQLSKLELSEAILPYMLRTLPEDDAFAMAGFVFLLMEMVDMVEKLAKEVEELGDFAGFSKQLKYADLW</sequence>
<feature type="transmembrane region" description="Helical" evidence="9">
    <location>
        <begin position="51"/>
        <end position="70"/>
    </location>
</feature>
<evidence type="ECO:0000256" key="3">
    <source>
        <dbReference type="ARBA" id="ARBA00022448"/>
    </source>
</evidence>
<proteinExistence type="inferred from homology"/>
<protein>
    <recommendedName>
        <fullName evidence="12">Aluminum-activated malate transporter</fullName>
    </recommendedName>
</protein>
<comment type="similarity">
    <text evidence="2">Belongs to the aromatic acid exporter (TC 2.A.85) family.</text>
</comment>
<comment type="caution">
    <text evidence="10">The sequence shown here is derived from an EMBL/GenBank/DDBJ whole genome shotgun (WGS) entry which is preliminary data.</text>
</comment>
<organism evidence="10 11">
    <name type="scientific">Protea cynaroides</name>
    <dbReference type="NCBI Taxonomy" id="273540"/>
    <lineage>
        <taxon>Eukaryota</taxon>
        <taxon>Viridiplantae</taxon>
        <taxon>Streptophyta</taxon>
        <taxon>Embryophyta</taxon>
        <taxon>Tracheophyta</taxon>
        <taxon>Spermatophyta</taxon>
        <taxon>Magnoliopsida</taxon>
        <taxon>Proteales</taxon>
        <taxon>Proteaceae</taxon>
        <taxon>Protea</taxon>
    </lineage>
</organism>
<keyword evidence="4 9" id="KW-0812">Transmembrane</keyword>
<keyword evidence="7 9" id="KW-0472">Membrane</keyword>
<evidence type="ECO:0000256" key="6">
    <source>
        <dbReference type="ARBA" id="ARBA00023065"/>
    </source>
</evidence>
<dbReference type="PANTHER" id="PTHR31086">
    <property type="entry name" value="ALUMINUM-ACTIVATED MALATE TRANSPORTER 10"/>
    <property type="match status" value="1"/>
</dbReference>
<evidence type="ECO:0008006" key="12">
    <source>
        <dbReference type="Google" id="ProtNLM"/>
    </source>
</evidence>
<evidence type="ECO:0000313" key="11">
    <source>
        <dbReference type="Proteomes" id="UP001141806"/>
    </source>
</evidence>
<keyword evidence="3" id="KW-0813">Transport</keyword>
<keyword evidence="8" id="KW-0407">Ion channel</keyword>
<evidence type="ECO:0000256" key="4">
    <source>
        <dbReference type="ARBA" id="ARBA00022692"/>
    </source>
</evidence>
<evidence type="ECO:0000256" key="5">
    <source>
        <dbReference type="ARBA" id="ARBA00022989"/>
    </source>
</evidence>
<dbReference type="Proteomes" id="UP001141806">
    <property type="component" value="Unassembled WGS sequence"/>
</dbReference>
<dbReference type="EMBL" id="JAMYWD010000011">
    <property type="protein sequence ID" value="KAJ4955025.1"/>
    <property type="molecule type" value="Genomic_DNA"/>
</dbReference>
<evidence type="ECO:0000256" key="9">
    <source>
        <dbReference type="SAM" id="Phobius"/>
    </source>
</evidence>
<gene>
    <name evidence="10" type="ORF">NE237_011808</name>
</gene>
<dbReference type="OrthoDB" id="68611at2759"/>
<name>A0A9Q0JYA2_9MAGN</name>
<reference evidence="10" key="1">
    <citation type="journal article" date="2023" name="Plant J.">
        <title>The genome of the king protea, Protea cynaroides.</title>
        <authorList>
            <person name="Chang J."/>
            <person name="Duong T.A."/>
            <person name="Schoeman C."/>
            <person name="Ma X."/>
            <person name="Roodt D."/>
            <person name="Barker N."/>
            <person name="Li Z."/>
            <person name="Van de Peer Y."/>
            <person name="Mizrachi E."/>
        </authorList>
    </citation>
    <scope>NUCLEOTIDE SEQUENCE</scope>
    <source>
        <tissue evidence="10">Young leaves</tissue>
    </source>
</reference>
<dbReference type="InterPro" id="IPR020966">
    <property type="entry name" value="ALMT"/>
</dbReference>
<comment type="subcellular location">
    <subcellularLocation>
        <location evidence="1">Membrane</location>
        <topology evidence="1">Multi-pass membrane protein</topology>
    </subcellularLocation>
</comment>
<evidence type="ECO:0000256" key="7">
    <source>
        <dbReference type="ARBA" id="ARBA00023136"/>
    </source>
</evidence>
<keyword evidence="5 9" id="KW-1133">Transmembrane helix</keyword>
<accession>A0A9Q0JYA2</accession>